<evidence type="ECO:0000313" key="2">
    <source>
        <dbReference type="EMBL" id="MBC6111876.1"/>
    </source>
</evidence>
<protein>
    <submittedName>
        <fullName evidence="2">S41 family peptidase</fullName>
    </submittedName>
</protein>
<name>A0ABR7KUZ7_9SPHI</name>
<dbReference type="RefSeq" id="WP_187072309.1">
    <property type="nucleotide sequence ID" value="NZ_JACRYL010000014.1"/>
</dbReference>
<dbReference type="SMART" id="SM00245">
    <property type="entry name" value="TSPc"/>
    <property type="match status" value="1"/>
</dbReference>
<comment type="caution">
    <text evidence="2">The sequence shown here is derived from an EMBL/GenBank/DDBJ whole genome shotgun (WGS) entry which is preliminary data.</text>
</comment>
<evidence type="ECO:0000313" key="3">
    <source>
        <dbReference type="Proteomes" id="UP000652755"/>
    </source>
</evidence>
<organism evidence="2 3">
    <name type="scientific">Pedobacter fastidiosus</name>
    <dbReference type="NCBI Taxonomy" id="2765361"/>
    <lineage>
        <taxon>Bacteria</taxon>
        <taxon>Pseudomonadati</taxon>
        <taxon>Bacteroidota</taxon>
        <taxon>Sphingobacteriia</taxon>
        <taxon>Sphingobacteriales</taxon>
        <taxon>Sphingobacteriaceae</taxon>
        <taxon>Pedobacter</taxon>
    </lineage>
</organism>
<dbReference type="EMBL" id="JACRYL010000014">
    <property type="protein sequence ID" value="MBC6111876.1"/>
    <property type="molecule type" value="Genomic_DNA"/>
</dbReference>
<dbReference type="CDD" id="cd07563">
    <property type="entry name" value="Peptidase_S41_IRBP"/>
    <property type="match status" value="1"/>
</dbReference>
<dbReference type="PANTHER" id="PTHR11261">
    <property type="entry name" value="INTERPHOTORECEPTOR RETINOID-BINDING PROTEIN"/>
    <property type="match status" value="1"/>
</dbReference>
<dbReference type="Pfam" id="PF03572">
    <property type="entry name" value="Peptidase_S41"/>
    <property type="match status" value="1"/>
</dbReference>
<dbReference type="Proteomes" id="UP000652755">
    <property type="component" value="Unassembled WGS sequence"/>
</dbReference>
<accession>A0ABR7KUZ7</accession>
<dbReference type="PANTHER" id="PTHR11261:SF3">
    <property type="entry name" value="RETINOL-BINDING PROTEIN 3"/>
    <property type="match status" value="1"/>
</dbReference>
<dbReference type="InterPro" id="IPR029045">
    <property type="entry name" value="ClpP/crotonase-like_dom_sf"/>
</dbReference>
<reference evidence="2 3" key="1">
    <citation type="submission" date="2020-08" db="EMBL/GenBank/DDBJ databases">
        <authorList>
            <person name="Sun Q."/>
            <person name="Inoue M."/>
        </authorList>
    </citation>
    <scope>NUCLEOTIDE SEQUENCE [LARGE SCALE GENOMIC DNA]</scope>
    <source>
        <strain evidence="2 3">CCM 8938</strain>
    </source>
</reference>
<proteinExistence type="predicted"/>
<evidence type="ECO:0000259" key="1">
    <source>
        <dbReference type="SMART" id="SM00245"/>
    </source>
</evidence>
<dbReference type="Gene3D" id="3.90.226.10">
    <property type="entry name" value="2-enoyl-CoA Hydratase, Chain A, domain 1"/>
    <property type="match status" value="1"/>
</dbReference>
<feature type="domain" description="Tail specific protease" evidence="1">
    <location>
        <begin position="111"/>
        <end position="307"/>
    </location>
</feature>
<dbReference type="PROSITE" id="PS51257">
    <property type="entry name" value="PROKAR_LIPOPROTEIN"/>
    <property type="match status" value="1"/>
</dbReference>
<dbReference type="Gene3D" id="3.30.750.44">
    <property type="match status" value="1"/>
</dbReference>
<dbReference type="InterPro" id="IPR005151">
    <property type="entry name" value="Tail-specific_protease"/>
</dbReference>
<dbReference type="SUPFAM" id="SSF52096">
    <property type="entry name" value="ClpP/crotonase"/>
    <property type="match status" value="1"/>
</dbReference>
<keyword evidence="3" id="KW-1185">Reference proteome</keyword>
<sequence length="324" mass="36423">MLRKSIPILFAFLHGAVLLSCSQNNVKKASAKEDITLMISVLKTNLTQQYFDKNKAADLVQKLTDMEHQKMFDGLSDSVAAQQITDMLRKETHDKHFNVIAYPKNPVPQKNKAQPVLSPAGISKYLILKNNIGYIKWDLCIANEDAFKDLRKVLDSLSTCEKLIFDISENPGGDGASSAFINQFLYREKDYQTLLKKKCTGEKDWKQSEVIFNYNNGPTFFDKPIFIIASDKTFSAAEYFAFTAKEMKRATILGKTTAGAGNPGSSVSFALPNSDTFFWMFIPNCQIVTRDGHSIEGIGVKPDVLLKSKDWLQETVEYIAKQDK</sequence>
<gene>
    <name evidence="2" type="ORF">H7U22_15740</name>
</gene>